<feature type="chain" id="PRO_5003506261" evidence="1">
    <location>
        <begin position="26"/>
        <end position="155"/>
    </location>
</feature>
<evidence type="ECO:0000259" key="2">
    <source>
        <dbReference type="SMART" id="SM00737"/>
    </source>
</evidence>
<dbReference type="SMART" id="SM00737">
    <property type="entry name" value="ML"/>
    <property type="match status" value="1"/>
</dbReference>
<dbReference type="InterPro" id="IPR003172">
    <property type="entry name" value="ML_dom"/>
</dbReference>
<dbReference type="InterPro" id="IPR014756">
    <property type="entry name" value="Ig_E-set"/>
</dbReference>
<sequence length="155" mass="17687">MLPIKIDMQKIILLFGICCSFQVQGQPKWKDCSDRTGVVTMFTIKECPREPCVLVAGHKITGRMEFVSTRIHKNVVIWMSVPIMFGLRKWIKLPYPFSDGCKYATPHCPIQGGLKYTVEIQAIIPHVKYNGSAQFSLYDSKDHKIACVDLRLIIQ</sequence>
<proteinExistence type="predicted"/>
<evidence type="ECO:0000256" key="1">
    <source>
        <dbReference type="SAM" id="SignalP"/>
    </source>
</evidence>
<keyword evidence="4" id="KW-1185">Reference proteome</keyword>
<gene>
    <name evidence="3" type="ORF">CLF_103480</name>
</gene>
<evidence type="ECO:0000313" key="4">
    <source>
        <dbReference type="Proteomes" id="UP000008909"/>
    </source>
</evidence>
<dbReference type="EMBL" id="DF142981">
    <property type="protein sequence ID" value="GAA49722.1"/>
    <property type="molecule type" value="Genomic_DNA"/>
</dbReference>
<name>G7Y9T8_CLOSI</name>
<dbReference type="Pfam" id="PF02221">
    <property type="entry name" value="E1_DerP2_DerF2"/>
    <property type="match status" value="1"/>
</dbReference>
<reference evidence="3" key="1">
    <citation type="journal article" date="2011" name="Genome Biol.">
        <title>The draft genome of the carcinogenic human liver fluke Clonorchis sinensis.</title>
        <authorList>
            <person name="Wang X."/>
            <person name="Chen W."/>
            <person name="Huang Y."/>
            <person name="Sun J."/>
            <person name="Men J."/>
            <person name="Liu H."/>
            <person name="Luo F."/>
            <person name="Guo L."/>
            <person name="Lv X."/>
            <person name="Deng C."/>
            <person name="Zhou C."/>
            <person name="Fan Y."/>
            <person name="Li X."/>
            <person name="Huang L."/>
            <person name="Hu Y."/>
            <person name="Liang C."/>
            <person name="Hu X."/>
            <person name="Xu J."/>
            <person name="Yu X."/>
        </authorList>
    </citation>
    <scope>NUCLEOTIDE SEQUENCE [LARGE SCALE GENOMIC DNA]</scope>
    <source>
        <strain evidence="3">Henan</strain>
    </source>
</reference>
<accession>G7Y9T8</accession>
<feature type="domain" description="MD-2-related lipid-recognition" evidence="2">
    <location>
        <begin position="29"/>
        <end position="152"/>
    </location>
</feature>
<organism evidence="3 4">
    <name type="scientific">Clonorchis sinensis</name>
    <name type="common">Chinese liver fluke</name>
    <dbReference type="NCBI Taxonomy" id="79923"/>
    <lineage>
        <taxon>Eukaryota</taxon>
        <taxon>Metazoa</taxon>
        <taxon>Spiralia</taxon>
        <taxon>Lophotrochozoa</taxon>
        <taxon>Platyhelminthes</taxon>
        <taxon>Trematoda</taxon>
        <taxon>Digenea</taxon>
        <taxon>Opisthorchiida</taxon>
        <taxon>Opisthorchiata</taxon>
        <taxon>Opisthorchiidae</taxon>
        <taxon>Clonorchis</taxon>
    </lineage>
</organism>
<dbReference type="AlphaFoldDB" id="G7Y9T8"/>
<keyword evidence="1" id="KW-0732">Signal</keyword>
<dbReference type="SUPFAM" id="SSF81296">
    <property type="entry name" value="E set domains"/>
    <property type="match status" value="1"/>
</dbReference>
<evidence type="ECO:0000313" key="3">
    <source>
        <dbReference type="EMBL" id="GAA49722.1"/>
    </source>
</evidence>
<dbReference type="Gene3D" id="2.60.40.770">
    <property type="match status" value="1"/>
</dbReference>
<reference key="2">
    <citation type="submission" date="2011-10" db="EMBL/GenBank/DDBJ databases">
        <title>The genome and transcriptome sequence of Clonorchis sinensis provide insights into the carcinogenic liver fluke.</title>
        <authorList>
            <person name="Wang X."/>
            <person name="Huang Y."/>
            <person name="Chen W."/>
            <person name="Liu H."/>
            <person name="Guo L."/>
            <person name="Chen Y."/>
            <person name="Luo F."/>
            <person name="Zhou W."/>
            <person name="Sun J."/>
            <person name="Mao Q."/>
            <person name="Liang P."/>
            <person name="Zhou C."/>
            <person name="Tian Y."/>
            <person name="Men J."/>
            <person name="Lv X."/>
            <person name="Huang L."/>
            <person name="Zhou J."/>
            <person name="Hu Y."/>
            <person name="Li R."/>
            <person name="Zhang F."/>
            <person name="Lei H."/>
            <person name="Li X."/>
            <person name="Hu X."/>
            <person name="Liang C."/>
            <person name="Xu J."/>
            <person name="Wu Z."/>
            <person name="Yu X."/>
        </authorList>
    </citation>
    <scope>NUCLEOTIDE SEQUENCE</scope>
    <source>
        <strain>Henan</strain>
    </source>
</reference>
<protein>
    <submittedName>
        <fullName evidence="3">Niemann-Pick C2 protein</fullName>
    </submittedName>
</protein>
<feature type="signal peptide" evidence="1">
    <location>
        <begin position="1"/>
        <end position="25"/>
    </location>
</feature>
<dbReference type="Proteomes" id="UP000008909">
    <property type="component" value="Unassembled WGS sequence"/>
</dbReference>